<dbReference type="OrthoDB" id="117402at2"/>
<dbReference type="RefSeq" id="WP_123935424.1">
    <property type="nucleotide sequence ID" value="NZ_CP033897.1"/>
</dbReference>
<feature type="compositionally biased region" description="Low complexity" evidence="6">
    <location>
        <begin position="43"/>
        <end position="57"/>
    </location>
</feature>
<dbReference type="Pfam" id="PF13462">
    <property type="entry name" value="Thioredoxin_4"/>
    <property type="match status" value="1"/>
</dbReference>
<comment type="similarity">
    <text evidence="1">Belongs to the thioredoxin family. DsbA subfamily.</text>
</comment>
<dbReference type="AlphaFoldDB" id="A0A3G6J2E3"/>
<evidence type="ECO:0000313" key="8">
    <source>
        <dbReference type="EMBL" id="AZA12231.1"/>
    </source>
</evidence>
<proteinExistence type="inferred from homology"/>
<keyword evidence="9" id="KW-1185">Reference proteome</keyword>
<keyword evidence="3" id="KW-0560">Oxidoreductase</keyword>
<evidence type="ECO:0000259" key="7">
    <source>
        <dbReference type="PROSITE" id="PS51352"/>
    </source>
</evidence>
<evidence type="ECO:0000256" key="6">
    <source>
        <dbReference type="SAM" id="MobiDB-lite"/>
    </source>
</evidence>
<keyword evidence="5" id="KW-0676">Redox-active center</keyword>
<evidence type="ECO:0000256" key="5">
    <source>
        <dbReference type="ARBA" id="ARBA00023284"/>
    </source>
</evidence>
<feature type="domain" description="Thioredoxin" evidence="7">
    <location>
        <begin position="83"/>
        <end position="278"/>
    </location>
</feature>
<reference evidence="8 9" key="1">
    <citation type="submission" date="2018-11" db="EMBL/GenBank/DDBJ databases">
        <authorList>
            <person name="Kleinhagauer T."/>
            <person name="Glaeser S.P."/>
            <person name="Spergser J."/>
            <person name="Ruckert C."/>
            <person name="Kaempfer P."/>
            <person name="Busse H.-J."/>
        </authorList>
    </citation>
    <scope>NUCLEOTIDE SEQUENCE [LARGE SCALE GENOMIC DNA]</scope>
    <source>
        <strain evidence="8 9">W8</strain>
    </source>
</reference>
<evidence type="ECO:0000256" key="3">
    <source>
        <dbReference type="ARBA" id="ARBA00023002"/>
    </source>
</evidence>
<dbReference type="PANTHER" id="PTHR13887">
    <property type="entry name" value="GLUTATHIONE S-TRANSFERASE KAPPA"/>
    <property type="match status" value="1"/>
</dbReference>
<protein>
    <submittedName>
        <fullName evidence="8">Disulfide bond formation protein D</fullName>
    </submittedName>
</protein>
<name>A0A3G6J2E3_9CORY</name>
<sequence>MSSNKPNRPVLIALIVVVVLVVGAGAYFFGLRSGNTRGGEHTQQAASSKSSASADAQVRQKVTPGTKGLEGPKPLEDGSYNAMIVGPKAPIRSAEDVLNVHRRNPEDPFAIGAVDAPVVISEFSDFECPFCSRWANETEPALIRDYVDQGLVRIEWNDMPVNGPAAEAAAKAGRAAAAQGKFQEFKRAWYEETAQTQGHPNFQMEDYVRIAKKAGVPDLAQFQAQAGDGTFDEVIAQAQQYGASIGINGTPAFVVGEQFISGAQPLSTFVQTIDAELQKVADA</sequence>
<dbReference type="EMBL" id="CP033897">
    <property type="protein sequence ID" value="AZA12231.1"/>
    <property type="molecule type" value="Genomic_DNA"/>
</dbReference>
<dbReference type="GO" id="GO:0016491">
    <property type="term" value="F:oxidoreductase activity"/>
    <property type="evidence" value="ECO:0007669"/>
    <property type="project" value="UniProtKB-KW"/>
</dbReference>
<dbReference type="InterPro" id="IPR036249">
    <property type="entry name" value="Thioredoxin-like_sf"/>
</dbReference>
<dbReference type="KEGG" id="cgk:CGERO_09720"/>
<evidence type="ECO:0000256" key="4">
    <source>
        <dbReference type="ARBA" id="ARBA00023157"/>
    </source>
</evidence>
<dbReference type="PANTHER" id="PTHR13887:SF14">
    <property type="entry name" value="DISULFIDE BOND FORMATION PROTEIN D"/>
    <property type="match status" value="1"/>
</dbReference>
<evidence type="ECO:0000256" key="2">
    <source>
        <dbReference type="ARBA" id="ARBA00022729"/>
    </source>
</evidence>
<dbReference type="PROSITE" id="PS51352">
    <property type="entry name" value="THIOREDOXIN_2"/>
    <property type="match status" value="1"/>
</dbReference>
<keyword evidence="2" id="KW-0732">Signal</keyword>
<dbReference type="Gene3D" id="3.40.30.10">
    <property type="entry name" value="Glutaredoxin"/>
    <property type="match status" value="1"/>
</dbReference>
<dbReference type="InterPro" id="IPR012336">
    <property type="entry name" value="Thioredoxin-like_fold"/>
</dbReference>
<dbReference type="InterPro" id="IPR013766">
    <property type="entry name" value="Thioredoxin_domain"/>
</dbReference>
<dbReference type="InterPro" id="IPR049564">
    <property type="entry name" value="DsbA-like_N"/>
</dbReference>
<gene>
    <name evidence="8" type="primary">bdbD</name>
    <name evidence="8" type="ORF">CGERO_09720</name>
</gene>
<dbReference type="Proteomes" id="UP000271587">
    <property type="component" value="Chromosome"/>
</dbReference>
<feature type="region of interest" description="Disordered" evidence="6">
    <location>
        <begin position="38"/>
        <end position="77"/>
    </location>
</feature>
<dbReference type="SUPFAM" id="SSF52833">
    <property type="entry name" value="Thioredoxin-like"/>
    <property type="match status" value="1"/>
</dbReference>
<dbReference type="Pfam" id="PF21575">
    <property type="entry name" value="DsbA_N"/>
    <property type="match status" value="1"/>
</dbReference>
<evidence type="ECO:0000313" key="9">
    <source>
        <dbReference type="Proteomes" id="UP000271587"/>
    </source>
</evidence>
<keyword evidence="4" id="KW-1015">Disulfide bond</keyword>
<accession>A0A3G6J2E3</accession>
<evidence type="ECO:0000256" key="1">
    <source>
        <dbReference type="ARBA" id="ARBA00005791"/>
    </source>
</evidence>
<organism evidence="8 9">
    <name type="scientific">Corynebacterium gerontici</name>
    <dbReference type="NCBI Taxonomy" id="2079234"/>
    <lineage>
        <taxon>Bacteria</taxon>
        <taxon>Bacillati</taxon>
        <taxon>Actinomycetota</taxon>
        <taxon>Actinomycetes</taxon>
        <taxon>Mycobacteriales</taxon>
        <taxon>Corynebacteriaceae</taxon>
        <taxon>Corynebacterium</taxon>
    </lineage>
</organism>